<reference evidence="7" key="1">
    <citation type="journal article" date="2016" name="Nature">
        <title>Genome evolution in the allotetraploid frog Xenopus laevis.</title>
        <authorList>
            <person name="Session A.M."/>
            <person name="Uno Y."/>
            <person name="Kwon T."/>
            <person name="Chapman J.A."/>
            <person name="Toyoda A."/>
            <person name="Takahashi S."/>
            <person name="Fukui A."/>
            <person name="Hikosaka A."/>
            <person name="Suzuki A."/>
            <person name="Kondo M."/>
            <person name="van Heeringen S.J."/>
            <person name="Quigley I."/>
            <person name="Heinz S."/>
            <person name="Ogino H."/>
            <person name="Ochi H."/>
            <person name="Hellsten U."/>
            <person name="Lyons J.B."/>
            <person name="Simakov O."/>
            <person name="Putnam N."/>
            <person name="Stites J."/>
            <person name="Kuroki Y."/>
            <person name="Tanaka T."/>
            <person name="Michiue T."/>
            <person name="Watanabe M."/>
            <person name="Bogdanovic O."/>
            <person name="Lister R."/>
            <person name="Georgiou G."/>
            <person name="Paranjpe S.S."/>
            <person name="van Kruijsbergen I."/>
            <person name="Shu S."/>
            <person name="Carlson J."/>
            <person name="Kinoshita T."/>
            <person name="Ohta Y."/>
            <person name="Mawaribuchi S."/>
            <person name="Jenkins J."/>
            <person name="Grimwood J."/>
            <person name="Schmutz J."/>
            <person name="Mitros T."/>
            <person name="Mozaffari S.V."/>
            <person name="Suzuki Y."/>
            <person name="Haramoto Y."/>
            <person name="Yamamoto T.S."/>
            <person name="Takagi C."/>
            <person name="Heald R."/>
            <person name="Miller K."/>
            <person name="Haudenschild C."/>
            <person name="Kitzman J."/>
            <person name="Nakayama T."/>
            <person name="Izutsu Y."/>
            <person name="Robert J."/>
            <person name="Fortriede J."/>
            <person name="Burns K."/>
            <person name="Lotay V."/>
            <person name="Karimi K."/>
            <person name="Yasuoka Y."/>
            <person name="Dichmann D.S."/>
            <person name="Flajnik M.F."/>
            <person name="Houston D.W."/>
            <person name="Shendure J."/>
            <person name="DuPasquier L."/>
            <person name="Vize P.D."/>
            <person name="Zorn A.M."/>
            <person name="Ito M."/>
            <person name="Marcotte E.M."/>
            <person name="Wallingford J.B."/>
            <person name="Ito Y."/>
            <person name="Asashima M."/>
            <person name="Ueno N."/>
            <person name="Matsuda Y."/>
            <person name="Veenstra G.J."/>
            <person name="Fujiyama A."/>
            <person name="Harland R.M."/>
            <person name="Taira M."/>
            <person name="Rokhsar D.S."/>
        </authorList>
    </citation>
    <scope>NUCLEOTIDE SEQUENCE [LARGE SCALE GENOMIC DNA]</scope>
    <source>
        <strain evidence="7">J</strain>
    </source>
</reference>
<evidence type="ECO:0000313" key="7">
    <source>
        <dbReference type="Proteomes" id="UP000694892"/>
    </source>
</evidence>
<keyword evidence="3 5" id="KW-1133">Transmembrane helix</keyword>
<evidence type="ECO:0000256" key="5">
    <source>
        <dbReference type="SAM" id="Phobius"/>
    </source>
</evidence>
<name>A0A974BXJ3_XENLA</name>
<evidence type="ECO:0008006" key="8">
    <source>
        <dbReference type="Google" id="ProtNLM"/>
    </source>
</evidence>
<gene>
    <name evidence="6" type="ORF">XELAEV_18043896mg</name>
</gene>
<evidence type="ECO:0000256" key="3">
    <source>
        <dbReference type="ARBA" id="ARBA00022989"/>
    </source>
</evidence>
<evidence type="ECO:0000256" key="2">
    <source>
        <dbReference type="ARBA" id="ARBA00022692"/>
    </source>
</evidence>
<feature type="transmembrane region" description="Helical" evidence="5">
    <location>
        <begin position="88"/>
        <end position="110"/>
    </location>
</feature>
<accession>A0A974BXJ3</accession>
<comment type="subcellular location">
    <subcellularLocation>
        <location evidence="1">Membrane</location>
        <topology evidence="1">Multi-pass membrane protein</topology>
    </subcellularLocation>
</comment>
<evidence type="ECO:0000256" key="1">
    <source>
        <dbReference type="ARBA" id="ARBA00004141"/>
    </source>
</evidence>
<feature type="transmembrane region" description="Helical" evidence="5">
    <location>
        <begin position="12"/>
        <end position="32"/>
    </location>
</feature>
<dbReference type="InterPro" id="IPR050186">
    <property type="entry name" value="TPT_transporter"/>
</dbReference>
<evidence type="ECO:0000313" key="6">
    <source>
        <dbReference type="EMBL" id="OCT62804.1"/>
    </source>
</evidence>
<dbReference type="GO" id="GO:0016020">
    <property type="term" value="C:membrane"/>
    <property type="evidence" value="ECO:0007669"/>
    <property type="project" value="UniProtKB-SubCell"/>
</dbReference>
<organism evidence="6 7">
    <name type="scientific">Xenopus laevis</name>
    <name type="common">African clawed frog</name>
    <dbReference type="NCBI Taxonomy" id="8355"/>
    <lineage>
        <taxon>Eukaryota</taxon>
        <taxon>Metazoa</taxon>
        <taxon>Chordata</taxon>
        <taxon>Craniata</taxon>
        <taxon>Vertebrata</taxon>
        <taxon>Euteleostomi</taxon>
        <taxon>Amphibia</taxon>
        <taxon>Batrachia</taxon>
        <taxon>Anura</taxon>
        <taxon>Pipoidea</taxon>
        <taxon>Pipidae</taxon>
        <taxon>Xenopodinae</taxon>
        <taxon>Xenopus</taxon>
        <taxon>Xenopus</taxon>
    </lineage>
</organism>
<dbReference type="OMA" id="WLMKSFP"/>
<feature type="transmembrane region" description="Helical" evidence="5">
    <location>
        <begin position="122"/>
        <end position="140"/>
    </location>
</feature>
<keyword evidence="4 5" id="KW-0472">Membrane</keyword>
<dbReference type="PANTHER" id="PTHR11132">
    <property type="entry name" value="SOLUTE CARRIER FAMILY 35"/>
    <property type="match status" value="1"/>
</dbReference>
<evidence type="ECO:0000256" key="4">
    <source>
        <dbReference type="ARBA" id="ARBA00023136"/>
    </source>
</evidence>
<proteinExistence type="predicted"/>
<dbReference type="EMBL" id="CM004482">
    <property type="protein sequence ID" value="OCT62804.1"/>
    <property type="molecule type" value="Genomic_DNA"/>
</dbReference>
<feature type="transmembrane region" description="Helical" evidence="5">
    <location>
        <begin position="259"/>
        <end position="284"/>
    </location>
</feature>
<feature type="transmembrane region" description="Helical" evidence="5">
    <location>
        <begin position="222"/>
        <end position="247"/>
    </location>
</feature>
<feature type="transmembrane region" description="Helical" evidence="5">
    <location>
        <begin position="185"/>
        <end position="202"/>
    </location>
</feature>
<dbReference type="CDD" id="cd21092">
    <property type="entry name" value="TPT_S35C2"/>
    <property type="match status" value="1"/>
</dbReference>
<dbReference type="Proteomes" id="UP000694892">
    <property type="component" value="Chromosome 9_10L"/>
</dbReference>
<sequence>MAFQCCSILGKVSLTLGLVLFYYCFSIGITFYNKWLLKVWEWRSYGRLIMSCYTSHPRVILPWKDYLKKVAPTALATALHIGLSNWSFLYISVSLYTMTKSSAVLFILFFSLVFKLEKMRPALILVVLLISGDLFMFTFKSTQFDTGGFLLVLVASGLCGVRWTLTQLLMQKAELGLQNPIDTMFHLQPVMFLSLFPLFIGIEGLHVVTSEQLFCSQDTRQLLTLIATLTLGGLLAFSLGFSEFLLVSKTSSLTLSIAGIFKLSILNWLGFALCIAGIALHVALKATHSRGSQTQGKEVLTADMELLLRGYEDEEEDET</sequence>
<dbReference type="AlphaFoldDB" id="A0A974BXJ3"/>
<keyword evidence="2 5" id="KW-0812">Transmembrane</keyword>
<protein>
    <recommendedName>
        <fullName evidence="8">Sugar phosphate transporter domain-containing protein</fullName>
    </recommendedName>
</protein>